<dbReference type="InterPro" id="IPR003439">
    <property type="entry name" value="ABC_transporter-like_ATP-bd"/>
</dbReference>
<reference evidence="5 6" key="1">
    <citation type="submission" date="2012-09" db="EMBL/GenBank/DDBJ databases">
        <title>Genome Sequence of alkane-degrading Bacterium Alcanivorax sp. 521-1.</title>
        <authorList>
            <person name="Lai Q."/>
            <person name="Shao Z."/>
        </authorList>
    </citation>
    <scope>NUCLEOTIDE SEQUENCE [LARGE SCALE GENOMIC DNA]</scope>
    <source>
        <strain evidence="5 6">521-1</strain>
    </source>
</reference>
<dbReference type="InterPro" id="IPR027417">
    <property type="entry name" value="P-loop_NTPase"/>
</dbReference>
<dbReference type="InterPro" id="IPR008995">
    <property type="entry name" value="Mo/tungstate-bd_C_term_dom"/>
</dbReference>
<comment type="caution">
    <text evidence="5">The sequence shown here is derived from an EMBL/GenBank/DDBJ whole genome shotgun (WGS) entry which is preliminary data.</text>
</comment>
<dbReference type="Proteomes" id="UP000662703">
    <property type="component" value="Unassembled WGS sequence"/>
</dbReference>
<feature type="domain" description="ABC transporter" evidence="4">
    <location>
        <begin position="2"/>
        <end position="234"/>
    </location>
</feature>
<dbReference type="GO" id="GO:0005524">
    <property type="term" value="F:ATP binding"/>
    <property type="evidence" value="ECO:0007669"/>
    <property type="project" value="UniProtKB-KW"/>
</dbReference>
<dbReference type="Pfam" id="PF08402">
    <property type="entry name" value="TOBE_2"/>
    <property type="match status" value="1"/>
</dbReference>
<dbReference type="InterPro" id="IPR017871">
    <property type="entry name" value="ABC_transporter-like_CS"/>
</dbReference>
<dbReference type="Pfam" id="PF00005">
    <property type="entry name" value="ABC_tran"/>
    <property type="match status" value="1"/>
</dbReference>
<dbReference type="InterPro" id="IPR003593">
    <property type="entry name" value="AAA+_ATPase"/>
</dbReference>
<evidence type="ECO:0000256" key="1">
    <source>
        <dbReference type="ARBA" id="ARBA00022448"/>
    </source>
</evidence>
<evidence type="ECO:0000313" key="5">
    <source>
        <dbReference type="EMBL" id="MBF5056505.1"/>
    </source>
</evidence>
<evidence type="ECO:0000256" key="3">
    <source>
        <dbReference type="ARBA" id="ARBA00022840"/>
    </source>
</evidence>
<keyword evidence="2" id="KW-0547">Nucleotide-binding</keyword>
<dbReference type="PANTHER" id="PTHR42781:SF4">
    <property type="entry name" value="SPERMIDINE_PUTRESCINE IMPORT ATP-BINDING PROTEIN POTA"/>
    <property type="match status" value="1"/>
</dbReference>
<keyword evidence="3 5" id="KW-0067">ATP-binding</keyword>
<evidence type="ECO:0000259" key="4">
    <source>
        <dbReference type="PROSITE" id="PS50893"/>
    </source>
</evidence>
<dbReference type="EMBL" id="ARXX01000023">
    <property type="protein sequence ID" value="MBF5056505.1"/>
    <property type="molecule type" value="Genomic_DNA"/>
</dbReference>
<gene>
    <name evidence="5" type="ORF">Y5W_01799</name>
</gene>
<dbReference type="InterPro" id="IPR013611">
    <property type="entry name" value="Transp-assoc_OB_typ2"/>
</dbReference>
<dbReference type="PANTHER" id="PTHR42781">
    <property type="entry name" value="SPERMIDINE/PUTRESCINE IMPORT ATP-BINDING PROTEIN POTA"/>
    <property type="match status" value="1"/>
</dbReference>
<dbReference type="SUPFAM" id="SSF52540">
    <property type="entry name" value="P-loop containing nucleoside triphosphate hydrolases"/>
    <property type="match status" value="1"/>
</dbReference>
<accession>A0ABS0AR81</accession>
<organism evidence="5 6">
    <name type="scientific">Alloalcanivorax profundimaris</name>
    <dbReference type="NCBI Taxonomy" id="2735259"/>
    <lineage>
        <taxon>Bacteria</taxon>
        <taxon>Pseudomonadati</taxon>
        <taxon>Pseudomonadota</taxon>
        <taxon>Gammaproteobacteria</taxon>
        <taxon>Oceanospirillales</taxon>
        <taxon>Alcanivoracaceae</taxon>
        <taxon>Alloalcanivorax</taxon>
    </lineage>
</organism>
<dbReference type="Gene3D" id="3.40.50.300">
    <property type="entry name" value="P-loop containing nucleotide triphosphate hydrolases"/>
    <property type="match status" value="1"/>
</dbReference>
<name>A0ABS0AR81_9GAMM</name>
<dbReference type="SMART" id="SM00382">
    <property type="entry name" value="AAA"/>
    <property type="match status" value="1"/>
</dbReference>
<keyword evidence="6" id="KW-1185">Reference proteome</keyword>
<dbReference type="PROSITE" id="PS50893">
    <property type="entry name" value="ABC_TRANSPORTER_2"/>
    <property type="match status" value="1"/>
</dbReference>
<keyword evidence="1" id="KW-0813">Transport</keyword>
<dbReference type="InterPro" id="IPR050093">
    <property type="entry name" value="ABC_SmlMolc_Importer"/>
</dbReference>
<sequence>MLTLDDLSLRFQHQPVLEAVSLTLEEGRIGCLIGPSGCGKTSLLRLIAGFLTPSAGRVALHGDTVAGAGRWVTPEARRVGMVFQDIALFPHLDVAANIAFGLHGQPAARQRQRVEELLALVGLPGLGGRYPHQLSGGQQQRVALARALAPRPRLLLLDEPFSALDAELREQISRDVRHILRREGITALFVTHDQNEAFALADQVGVMSEGRLLQWDTPYRVYHRPAHRFVADFIGGGVLIPGRVSGPRRVETALGELGGDLPDGVADGAPVDVLLRPDDLVIDDAGPRRARVVERVFRGARMLYTLELDNGQRLPCLAPSHHAHEEGTGVAVRLDLEHLVVFARV</sequence>
<evidence type="ECO:0000256" key="2">
    <source>
        <dbReference type="ARBA" id="ARBA00022741"/>
    </source>
</evidence>
<dbReference type="RefSeq" id="WP_194864981.1">
    <property type="nucleotide sequence ID" value="NZ_ARXX01000023.1"/>
</dbReference>
<dbReference type="PROSITE" id="PS00211">
    <property type="entry name" value="ABC_TRANSPORTER_1"/>
    <property type="match status" value="1"/>
</dbReference>
<dbReference type="SUPFAM" id="SSF50331">
    <property type="entry name" value="MOP-like"/>
    <property type="match status" value="1"/>
</dbReference>
<evidence type="ECO:0000313" key="6">
    <source>
        <dbReference type="Proteomes" id="UP000662703"/>
    </source>
</evidence>
<protein>
    <submittedName>
        <fullName evidence="5">Ferric iron ABC transporter, ATP-binding protein</fullName>
    </submittedName>
</protein>
<proteinExistence type="predicted"/>